<feature type="region of interest" description="Disordered" evidence="1">
    <location>
        <begin position="41"/>
        <end position="75"/>
    </location>
</feature>
<dbReference type="CTD" id="20248123"/>
<feature type="compositionally biased region" description="Low complexity" evidence="1">
    <location>
        <begin position="762"/>
        <end position="787"/>
    </location>
</feature>
<dbReference type="KEGG" id="lgi:LOTGIDRAFT_229835"/>
<proteinExistence type="predicted"/>
<dbReference type="OMA" id="CERNITY"/>
<evidence type="ECO:0000256" key="1">
    <source>
        <dbReference type="SAM" id="MobiDB-lite"/>
    </source>
</evidence>
<name>V4B3C2_LOTGI</name>
<feature type="compositionally biased region" description="Basic and acidic residues" evidence="1">
    <location>
        <begin position="728"/>
        <end position="752"/>
    </location>
</feature>
<feature type="region of interest" description="Disordered" evidence="1">
    <location>
        <begin position="726"/>
        <end position="787"/>
    </location>
</feature>
<dbReference type="RefSeq" id="XP_009066625.1">
    <property type="nucleotide sequence ID" value="XM_009068377.1"/>
</dbReference>
<organism evidence="2 3">
    <name type="scientific">Lottia gigantea</name>
    <name type="common">Giant owl limpet</name>
    <dbReference type="NCBI Taxonomy" id="225164"/>
    <lineage>
        <taxon>Eukaryota</taxon>
        <taxon>Metazoa</taxon>
        <taxon>Spiralia</taxon>
        <taxon>Lophotrochozoa</taxon>
        <taxon>Mollusca</taxon>
        <taxon>Gastropoda</taxon>
        <taxon>Patellogastropoda</taxon>
        <taxon>Lottioidea</taxon>
        <taxon>Lottiidae</taxon>
        <taxon>Lottia</taxon>
    </lineage>
</organism>
<keyword evidence="3" id="KW-1185">Reference proteome</keyword>
<sequence>MPRQKKTSPAGGYHKVISTGNGEFANYNKVVQAFGCTGTGRGLLRHSINEPQGPREYERMENIPERPSPRPRSDPLLTELSNFNADSGSSLHDFDSDDRSDISVVDKQSNTRRWINSAASYIPRSNYHGAGLMSRYGLDNTQCHSHPRDQDIIMSRLEYQLHLKERQLAFTTSIVEQQNRFLYEQLDGFVTMPPMRRIYGDNIDNRSVRMKPNTDKNLLLTKPATAKQKHKKTKIDSAQKKSSDRLLELDTNHGSNNTEVKKHTETIVQDKNIKPSKKKQYEQIQLESMLKIAEDICHQGCPYCYIERFGNLEEYSDHIKQKSHIKVKKLVRKRSDTIIKELIYNNSMPNTENGLEFIQTAEGYYCQLCQLFFCEEIEAKVTHCDTDTHNILYKNLIDNSDAIEKALADEMIKTQNQNLNETDLRAQHSSSLIDSKLSQDIRDLCLDKLEEVLAEKEQISFSKSKGCNSVMFTECSDLEKGFFAEQEVKENRDSRTLVKKTNISFDTMTDVIHHNHNLSTSTNVTASKFIKTQSISNKMNMYTLSDTATTQCDMKLKYYGFVQKKKESDDEEESNDKRVLMIREQVLSNEDLTNKNNVRYPQEERNILPHSQKPTETATSRTNEDISLPYKLQNTGTQYDMKCKYYGSFQSTNDSSSNSDEEYALTNIKDKVAIDGFTTFPQNSTWSPQEFTSSDALITHKGVQQSTNKDKPVKIADSNCIQHQSKTCTEEVSKSNDRAEVEATNSIKEENLNSHGYDTDSDSVVNSDTDFSNTTSTNNVNRDSTTNSCLSDAEIDKADDLNELDTTIKEDLLCYKCLKEFEETSILSPGKSTAVKTDEAESCSKSHASEYLGKECTKKTLTDVNELPENISKSGCLSESYLTQDGLEHMNSLSNNHNEKSKQICDISLYSDCDKPDDQHITEEHVMESEKRNRNNLKHITSITKDYDNISDSTKYSISVQKDLDPFHSDLDLLPSTSFNYTTALDFDINGNSLVEHNDFEVDGFVVYEGISCRNILTQTYSMVTPYDSSYIGDEYNLVNSYMCDEDSLLSEEIEVKNTERQPPDGIEDKKHKVQVYETSENNCFVAGTPSLPDIKLRAEDLDRNEMSDDISYSDIISQTTHVDCEALIHVIDSVIGEQQQTTEKMISNSYNQPLDISAEEDSDKLDMACRRNEHLNFSNTYYNIENKDNKLSGKKSHHQCVSNIDMLPAFCENKDDSGITDDYDEGFVCPRNSPQLWARYTSKQSHSSSNNLEKEIINANSDICDIAEWISSQEAISHDVGLFSVSTKKDTIDNVCFDEQSMKEMEAEGTFFQTSHGDIEEFGENPSTAQENGDLFVEETDIIIQVRNCDITVETSETLSIDICEDTTIASSFIENQSIDLLSANNADKSNRK</sequence>
<reference evidence="2 3" key="1">
    <citation type="journal article" date="2013" name="Nature">
        <title>Insights into bilaterian evolution from three spiralian genomes.</title>
        <authorList>
            <person name="Simakov O."/>
            <person name="Marletaz F."/>
            <person name="Cho S.J."/>
            <person name="Edsinger-Gonzales E."/>
            <person name="Havlak P."/>
            <person name="Hellsten U."/>
            <person name="Kuo D.H."/>
            <person name="Larsson T."/>
            <person name="Lv J."/>
            <person name="Arendt D."/>
            <person name="Savage R."/>
            <person name="Osoegawa K."/>
            <person name="de Jong P."/>
            <person name="Grimwood J."/>
            <person name="Chapman J.A."/>
            <person name="Shapiro H."/>
            <person name="Aerts A."/>
            <person name="Otillar R.P."/>
            <person name="Terry A.Y."/>
            <person name="Boore J.L."/>
            <person name="Grigoriev I.V."/>
            <person name="Lindberg D.R."/>
            <person name="Seaver E.C."/>
            <person name="Weisblat D.A."/>
            <person name="Putnam N.H."/>
            <person name="Rokhsar D.S."/>
        </authorList>
    </citation>
    <scope>NUCLEOTIDE SEQUENCE [LARGE SCALE GENOMIC DNA]</scope>
</reference>
<evidence type="ECO:0000313" key="3">
    <source>
        <dbReference type="Proteomes" id="UP000030746"/>
    </source>
</evidence>
<dbReference type="GeneID" id="20248123"/>
<dbReference type="HOGENOM" id="CLU_254752_0_0_1"/>
<evidence type="ECO:0000313" key="2">
    <source>
        <dbReference type="EMBL" id="ESO82834.1"/>
    </source>
</evidence>
<gene>
    <name evidence="2" type="ORF">LOTGIDRAFT_229835</name>
</gene>
<dbReference type="Proteomes" id="UP000030746">
    <property type="component" value="Unassembled WGS sequence"/>
</dbReference>
<dbReference type="EMBL" id="KB203854">
    <property type="protein sequence ID" value="ESO82834.1"/>
    <property type="molecule type" value="Genomic_DNA"/>
</dbReference>
<protein>
    <submittedName>
        <fullName evidence="2">Uncharacterized protein</fullName>
    </submittedName>
</protein>
<accession>V4B3C2</accession>
<dbReference type="OrthoDB" id="10072641at2759"/>
<feature type="compositionally biased region" description="Basic and acidic residues" evidence="1">
    <location>
        <begin position="53"/>
        <end position="73"/>
    </location>
</feature>